<proteinExistence type="predicted"/>
<reference evidence="1 2" key="1">
    <citation type="journal article" date="2021" name="Nat. Commun.">
        <title>Genetic determinants of endophytism in the Arabidopsis root mycobiome.</title>
        <authorList>
            <person name="Mesny F."/>
            <person name="Miyauchi S."/>
            <person name="Thiergart T."/>
            <person name="Pickel B."/>
            <person name="Atanasova L."/>
            <person name="Karlsson M."/>
            <person name="Huettel B."/>
            <person name="Barry K.W."/>
            <person name="Haridas S."/>
            <person name="Chen C."/>
            <person name="Bauer D."/>
            <person name="Andreopoulos W."/>
            <person name="Pangilinan J."/>
            <person name="LaButti K."/>
            <person name="Riley R."/>
            <person name="Lipzen A."/>
            <person name="Clum A."/>
            <person name="Drula E."/>
            <person name="Henrissat B."/>
            <person name="Kohler A."/>
            <person name="Grigoriev I.V."/>
            <person name="Martin F.M."/>
            <person name="Hacquard S."/>
        </authorList>
    </citation>
    <scope>NUCLEOTIDE SEQUENCE [LARGE SCALE GENOMIC DNA]</scope>
    <source>
        <strain evidence="1 2">MPI-SDFR-AT-0079</strain>
    </source>
</reference>
<dbReference type="EMBL" id="JAGIZQ010000005">
    <property type="protein sequence ID" value="KAH6627467.1"/>
    <property type="molecule type" value="Genomic_DNA"/>
</dbReference>
<dbReference type="Proteomes" id="UP000724584">
    <property type="component" value="Unassembled WGS sequence"/>
</dbReference>
<keyword evidence="2" id="KW-1185">Reference proteome</keyword>
<comment type="caution">
    <text evidence="1">The sequence shown here is derived from an EMBL/GenBank/DDBJ whole genome shotgun (WGS) entry which is preliminary data.</text>
</comment>
<accession>A0ACB7P4C9</accession>
<organism evidence="1 2">
    <name type="scientific">Chaetomium tenue</name>
    <dbReference type="NCBI Taxonomy" id="1854479"/>
    <lineage>
        <taxon>Eukaryota</taxon>
        <taxon>Fungi</taxon>
        <taxon>Dikarya</taxon>
        <taxon>Ascomycota</taxon>
        <taxon>Pezizomycotina</taxon>
        <taxon>Sordariomycetes</taxon>
        <taxon>Sordariomycetidae</taxon>
        <taxon>Sordariales</taxon>
        <taxon>Chaetomiaceae</taxon>
        <taxon>Chaetomium</taxon>
    </lineage>
</organism>
<evidence type="ECO:0000313" key="2">
    <source>
        <dbReference type="Proteomes" id="UP000724584"/>
    </source>
</evidence>
<evidence type="ECO:0000313" key="1">
    <source>
        <dbReference type="EMBL" id="KAH6627467.1"/>
    </source>
</evidence>
<name>A0ACB7P4C9_9PEZI</name>
<gene>
    <name evidence="1" type="ORF">F5144DRAFT_513952</name>
</gene>
<sequence>MESVLVATRPPAAAPPLAMPNVGVVQEVIAPDKNQSKLDLTTIARAFAYHKILAIDKVEAIEDVCTDTENDYDEFGSDDSEWSEFESDDDDVNDGDGDSNNDDKDDDDDNDDYDLDDDDDDDDDVERHLVKTTFTSTLILAPPQSVQVANVCDNSRFRKGLWVSSKSKLITAFTRLEMGFLSQTTCIAREAQLYPCRNTACAEMRKKMETIAPGCKWTPFRDWALVAMSCQAAMDDTYKVSHAHTHLARGVALICLALKKCLHKHHRGKLFLPFLDGDREYSHRIDLATVSNLIYWMVRIQSQLGIGPRRFGRWDHQLLPSHVTLPSIETASEYVERMNICKNRLWNLVNVSARKQSDLPDIVSALIPYQENLRHSGHHFCTPNKCQWAQMDSTGVKQLHKCKPAEKDEAQSPGQECKQLQYPVELLETALEMGKSTAWLCKSTALSGPNDPYIAISHVWSDGTGVGVKNAGTVNKCLIRFFDGIAAELKCKAVWWDAISIPKEPKARSKALNKMHGNYANAQFTVVHDTYLLKFPWKEDGSPCLALVLSTWFTRGWTALELFMSKKVIVLFKDPVTGAPIMKDLDDDILAKSPSVASCAHWLATRLIQRLRRPIDNVGDLLAVLSPRSTSWVRDRTIISALLAGVPDCDFTTGESIIATKVLEYLGKIPYTCLFHGKPTMRDRGEYSWCAATLDDMPVDISTDLGGSSGSKSNDYLEIDEAGAVEGKWRWRKLGKDDDKNLRPYGNDLAAVVKIETALRRWKRCLLLRQPSDKAELDGSLALLVVPISLIRSEGILKCRYVGAVVESKTPAKPEEGEEDIRYSSQPYAIRIGGKDSGILGMLADEAEDLMDEYCWPDPNFADDGDEESIHGDQSPGWSSEPAVADAPPDHLPQWFKNVRRAADEPPAELMASLSLEGATPPTMEAKHLLFALKSKNEEAARYLVANGIELPSMSAEQILEKLGVQDHSDDILESVLCLKLLADILAEAGNLQRAIDLYEGVIRSIEKTPDDELGADGLLRLCYAKYSLGKALLNHDPGYSSHTTEKVRQLFAGIMESFKQRNVKWAEAEKRKQAKVEGEGPPKPTEEFVPPPLKRSNTANRFEKVQENTEEKVNNNQMKSEQRWYRLGLNTAAELTLLETAAFDLKSASAVYSLALNRFGSHIDGNAGFEGLWERRQRQIFNDKKQADERSANLYHRALKRFNTMFHKEHILIAITSLHLGINYTLRAMFSQAEDHLKRALELFQVQLCCPEKHIHVEKHPIFGLAHYYLGLLCIAQGKFKQAQRHLEKTQSVVSGWTGGSESRNAAAATLGLSATYAFGNAELGRRRRDLDKAETSFQSMLPGLFDGDGSARLAFQAQLGLARVLLARERTADAISSCERAIQSTFGPLDNLPDDLDVCEALAFLGGAYEENENYHLAEARFKRALDGFKALQGDKDPSYLQVARQLGAIYGKRSDRDLARAMLTEAYGGLAETVGRYHPSTLKASWQLGRLCLDMRDLPAASEACDRAYTGFRKIAAGKETRPIAETAQTLGDVYFEQAKLSKAKDMYSAAFTAFKGMATAGSTKSGEDKGTKAKTKDTTNTDSKEPPITDKATLLASLEVAKVCALVRHIELAEKHFKIAVDGFSASKRPGVGSALAGLDAQLKLAIFYREQKRLEESWELLNGTRHGLLSLLSREQPEPKIKQVRVQILQTDLARSEVLLDYKIKRDADQHKSVEETDCQSGELPGMEAEDLHIPNIQTMIEGAQQGLLDLLGENDPLSLHATTVLGDFYMNTKQDDDNNRSTLETSNSEALVLKVLDTYEKTLCIARGHPKKLRVIEMLIAYYTEKQQTEGLEKMKGQLWVDLKEAYGVDVAAVIMDLKNVRRPVREDREFYSDVDDDSDSDSDPDDDAEVAEDNDDEDDEDDDLSSWDSDSSDANVDEEDGGGEDGDGEDSSEGEDSGRLQIQKKIPGLAKKAMMIMKEKAVEREEDGGRLRMRGERISGWLRKR</sequence>
<protein>
    <submittedName>
        <fullName evidence="1">Uncharacterized protein</fullName>
    </submittedName>
</protein>